<dbReference type="OrthoDB" id="6867997at2"/>
<accession>A0A1S6HY43</accession>
<sequence>MIHLRLSPIFHRVQTQRRMAPISLFVFITLQSLYIQDTLASESLCVPQSFDEQVELEYVNDGDTLTLKDGRLVRLIGIDSPEIDFQSPELSQPYSQEARHFLQKYLQPDQKLNLFFDRKKLDPFGRTLAYVYTETGDHLQEVLLRTGLAKTRVYQNDYFWECLNEVELKARDENLGLWSHPDYRARSVDKLTGDDLNRWGEVRGVVTGFERKGQHLWLILDNKFYIGIPREDSSKFSNILNLKLLETSVIARGSLYYSYKKWQLIASHPSQISL</sequence>
<reference evidence="5 6" key="1">
    <citation type="submission" date="2016-03" db="EMBL/GenBank/DDBJ databases">
        <title>Complete genome sequence of Shewanella psychrophila WP2, a deep sea bacterium isolated from west Pacific sediment.</title>
        <authorList>
            <person name="Xu G."/>
            <person name="Jian H."/>
        </authorList>
    </citation>
    <scope>NUCLEOTIDE SEQUENCE [LARGE SCALE GENOMIC DNA]</scope>
    <source>
        <strain evidence="5 6">WP2</strain>
    </source>
</reference>
<gene>
    <name evidence="5" type="ORF">Sps_05362</name>
</gene>
<evidence type="ECO:0000256" key="1">
    <source>
        <dbReference type="ARBA" id="ARBA00022722"/>
    </source>
</evidence>
<keyword evidence="6" id="KW-1185">Reference proteome</keyword>
<dbReference type="InterPro" id="IPR035437">
    <property type="entry name" value="SNase_OB-fold_sf"/>
</dbReference>
<dbReference type="SMART" id="SM00318">
    <property type="entry name" value="SNc"/>
    <property type="match status" value="1"/>
</dbReference>
<dbReference type="AlphaFoldDB" id="A0A1S6HY43"/>
<dbReference type="PROSITE" id="PS50830">
    <property type="entry name" value="TNASE_3"/>
    <property type="match status" value="1"/>
</dbReference>
<dbReference type="InterPro" id="IPR016071">
    <property type="entry name" value="Staphylococal_nuclease_OB-fold"/>
</dbReference>
<proteinExistence type="predicted"/>
<dbReference type="Pfam" id="PF00565">
    <property type="entry name" value="SNase"/>
    <property type="match status" value="1"/>
</dbReference>
<dbReference type="RefSeq" id="WP_077755218.1">
    <property type="nucleotide sequence ID" value="NZ_CP014782.1"/>
</dbReference>
<dbReference type="GO" id="GO:0016787">
    <property type="term" value="F:hydrolase activity"/>
    <property type="evidence" value="ECO:0007669"/>
    <property type="project" value="UniProtKB-KW"/>
</dbReference>
<evidence type="ECO:0000313" key="5">
    <source>
        <dbReference type="EMBL" id="AQS40431.1"/>
    </source>
</evidence>
<dbReference type="KEGG" id="spsw:Sps_05362"/>
<dbReference type="GO" id="GO:0004519">
    <property type="term" value="F:endonuclease activity"/>
    <property type="evidence" value="ECO:0007669"/>
    <property type="project" value="UniProtKB-KW"/>
</dbReference>
<evidence type="ECO:0000256" key="3">
    <source>
        <dbReference type="ARBA" id="ARBA00022801"/>
    </source>
</evidence>
<dbReference type="SUPFAM" id="SSF50199">
    <property type="entry name" value="Staphylococcal nuclease"/>
    <property type="match status" value="1"/>
</dbReference>
<evidence type="ECO:0000313" key="6">
    <source>
        <dbReference type="Proteomes" id="UP000189545"/>
    </source>
</evidence>
<dbReference type="STRING" id="225848.Sps_05362"/>
<dbReference type="PANTHER" id="PTHR12302:SF3">
    <property type="entry name" value="SERINE_THREONINE-PROTEIN KINASE 31"/>
    <property type="match status" value="1"/>
</dbReference>
<keyword evidence="1" id="KW-0540">Nuclease</keyword>
<feature type="domain" description="TNase-like" evidence="4">
    <location>
        <begin position="50"/>
        <end position="180"/>
    </location>
</feature>
<protein>
    <submittedName>
        <fullName evidence="5">Micrococcal nuclease-like nuclease</fullName>
    </submittedName>
</protein>
<evidence type="ECO:0000256" key="2">
    <source>
        <dbReference type="ARBA" id="ARBA00022759"/>
    </source>
</evidence>
<organism evidence="5 6">
    <name type="scientific">Shewanella psychrophila</name>
    <dbReference type="NCBI Taxonomy" id="225848"/>
    <lineage>
        <taxon>Bacteria</taxon>
        <taxon>Pseudomonadati</taxon>
        <taxon>Pseudomonadota</taxon>
        <taxon>Gammaproteobacteria</taxon>
        <taxon>Alteromonadales</taxon>
        <taxon>Shewanellaceae</taxon>
        <taxon>Shewanella</taxon>
    </lineage>
</organism>
<evidence type="ECO:0000259" key="4">
    <source>
        <dbReference type="PROSITE" id="PS50830"/>
    </source>
</evidence>
<name>A0A1S6HY43_9GAMM</name>
<dbReference type="Gene3D" id="2.40.50.90">
    <property type="match status" value="1"/>
</dbReference>
<keyword evidence="3" id="KW-0378">Hydrolase</keyword>
<dbReference type="PANTHER" id="PTHR12302">
    <property type="entry name" value="EBNA2 BINDING PROTEIN P100"/>
    <property type="match status" value="1"/>
</dbReference>
<dbReference type="Proteomes" id="UP000189545">
    <property type="component" value="Chromosome"/>
</dbReference>
<dbReference type="EMBL" id="CP014782">
    <property type="protein sequence ID" value="AQS40431.1"/>
    <property type="molecule type" value="Genomic_DNA"/>
</dbReference>
<keyword evidence="2" id="KW-0255">Endonuclease</keyword>